<keyword evidence="4 7" id="KW-1133">Transmembrane helix</keyword>
<sequence length="164" mass="16781">MSDGPTPASGSGDVWGDPSDGAASPSFKPLSREDAARLRAQHPPVTPARIVALQAVVGVTVALIGWWVTGRSEIGGSLLYGAAAIVLPGALMAWGVGRSSPQGGAGASAVSFLSWETVKIGGSVALLALAPQIVSGLSWLALIVAMVACTKVYWLALAWRRRAH</sequence>
<dbReference type="RefSeq" id="WP_341374222.1">
    <property type="nucleotide sequence ID" value="NZ_JBBUTF010000008.1"/>
</dbReference>
<feature type="transmembrane region" description="Helical" evidence="7">
    <location>
        <begin position="136"/>
        <end position="159"/>
    </location>
</feature>
<gene>
    <name evidence="8" type="ORF">AACH11_10760</name>
</gene>
<proteinExistence type="predicted"/>
<evidence type="ECO:0000256" key="5">
    <source>
        <dbReference type="ARBA" id="ARBA00023136"/>
    </source>
</evidence>
<dbReference type="InterPro" id="IPR005598">
    <property type="entry name" value="ATP_synth_I"/>
</dbReference>
<evidence type="ECO:0000256" key="7">
    <source>
        <dbReference type="SAM" id="Phobius"/>
    </source>
</evidence>
<feature type="region of interest" description="Disordered" evidence="6">
    <location>
        <begin position="1"/>
        <end position="28"/>
    </location>
</feature>
<protein>
    <submittedName>
        <fullName evidence="8">ATP synthase subunit I</fullName>
    </submittedName>
</protein>
<organism evidence="8 9">
    <name type="scientific">Pseudaquabacterium rugosum</name>
    <dbReference type="NCBI Taxonomy" id="2984194"/>
    <lineage>
        <taxon>Bacteria</taxon>
        <taxon>Pseudomonadati</taxon>
        <taxon>Pseudomonadota</taxon>
        <taxon>Betaproteobacteria</taxon>
        <taxon>Burkholderiales</taxon>
        <taxon>Sphaerotilaceae</taxon>
        <taxon>Pseudaquabacterium</taxon>
    </lineage>
</organism>
<evidence type="ECO:0000256" key="6">
    <source>
        <dbReference type="SAM" id="MobiDB-lite"/>
    </source>
</evidence>
<reference evidence="8 9" key="1">
    <citation type="submission" date="2024-04" db="EMBL/GenBank/DDBJ databases">
        <title>Novel species of the genus Ideonella isolated from streams.</title>
        <authorList>
            <person name="Lu H."/>
        </authorList>
    </citation>
    <scope>NUCLEOTIDE SEQUENCE [LARGE SCALE GENOMIC DNA]</scope>
    <source>
        <strain evidence="8 9">BYS139W</strain>
    </source>
</reference>
<comment type="caution">
    <text evidence="8">The sequence shown here is derived from an EMBL/GenBank/DDBJ whole genome shotgun (WGS) entry which is preliminary data.</text>
</comment>
<evidence type="ECO:0000313" key="8">
    <source>
        <dbReference type="EMBL" id="MEK8026438.1"/>
    </source>
</evidence>
<keyword evidence="5 7" id="KW-0472">Membrane</keyword>
<evidence type="ECO:0000256" key="3">
    <source>
        <dbReference type="ARBA" id="ARBA00022692"/>
    </source>
</evidence>
<keyword evidence="2" id="KW-1003">Cell membrane</keyword>
<dbReference type="Pfam" id="PF03899">
    <property type="entry name" value="ATP-synt_I"/>
    <property type="match status" value="1"/>
</dbReference>
<dbReference type="Proteomes" id="UP001368500">
    <property type="component" value="Unassembled WGS sequence"/>
</dbReference>
<comment type="subcellular location">
    <subcellularLocation>
        <location evidence="1">Cell membrane</location>
        <topology evidence="1">Multi-pass membrane protein</topology>
    </subcellularLocation>
</comment>
<keyword evidence="3 7" id="KW-0812">Transmembrane</keyword>
<name>A0ABU9B986_9BURK</name>
<evidence type="ECO:0000256" key="2">
    <source>
        <dbReference type="ARBA" id="ARBA00022475"/>
    </source>
</evidence>
<feature type="transmembrane region" description="Helical" evidence="7">
    <location>
        <begin position="47"/>
        <end position="68"/>
    </location>
</feature>
<evidence type="ECO:0000256" key="1">
    <source>
        <dbReference type="ARBA" id="ARBA00004651"/>
    </source>
</evidence>
<feature type="transmembrane region" description="Helical" evidence="7">
    <location>
        <begin position="74"/>
        <end position="97"/>
    </location>
</feature>
<dbReference type="EMBL" id="JBBUTF010000008">
    <property type="protein sequence ID" value="MEK8026438.1"/>
    <property type="molecule type" value="Genomic_DNA"/>
</dbReference>
<keyword evidence="9" id="KW-1185">Reference proteome</keyword>
<evidence type="ECO:0000256" key="4">
    <source>
        <dbReference type="ARBA" id="ARBA00022989"/>
    </source>
</evidence>
<evidence type="ECO:0000313" key="9">
    <source>
        <dbReference type="Proteomes" id="UP001368500"/>
    </source>
</evidence>
<accession>A0ABU9B986</accession>